<accession>A0AAD4RA81</accession>
<feature type="compositionally biased region" description="Polar residues" evidence="1">
    <location>
        <begin position="227"/>
        <end position="241"/>
    </location>
</feature>
<gene>
    <name evidence="3" type="ORF">DdX_04931</name>
</gene>
<evidence type="ECO:0000256" key="2">
    <source>
        <dbReference type="SAM" id="SignalP"/>
    </source>
</evidence>
<keyword evidence="2" id="KW-0732">Signal</keyword>
<protein>
    <submittedName>
        <fullName evidence="3">Uncharacterized protein</fullName>
    </submittedName>
</protein>
<feature type="chain" id="PRO_5042163156" evidence="2">
    <location>
        <begin position="30"/>
        <end position="335"/>
    </location>
</feature>
<reference evidence="3" key="1">
    <citation type="submission" date="2022-01" db="EMBL/GenBank/DDBJ databases">
        <title>Genome Sequence Resource for Two Populations of Ditylenchus destructor, the Migratory Endoparasitic Phytonematode.</title>
        <authorList>
            <person name="Zhang H."/>
            <person name="Lin R."/>
            <person name="Xie B."/>
        </authorList>
    </citation>
    <scope>NUCLEOTIDE SEQUENCE</scope>
    <source>
        <strain evidence="3">BazhouSP</strain>
    </source>
</reference>
<sequence length="335" mass="36385">MKLKFGAFGLSRIFRMVAFIGTASRIVLCAEITTEIRPHVYANESSTAESSITEVIRRTKRQYGGGGFGFCPPNCFQCNHNQCQMYQPRCMPLIVNCCCPNVQKFDINTACDGEEAVAGCMNGLCGQGYYCTRRQFCCRCSSGKSIGQCINGNCPAGYACNANNYCCAVGAGAVLGKCVNGLCPAGFACGAGDLCYAKSTGIVPATQAPPRSAPMPNVATRNRLKSKSTAGNRRVPNSKSTAPKAGLLRSKNTKGGIRRNPSNLFESKNGALLNAHTNNQRYTYDYTSSKNNVPNRYWNAESGNQDILYDDYDGSNPFMSEELNLINSFNTEQRF</sequence>
<keyword evidence="4" id="KW-1185">Reference proteome</keyword>
<dbReference type="EMBL" id="JAKKPZ010000005">
    <property type="protein sequence ID" value="KAI1720688.1"/>
    <property type="molecule type" value="Genomic_DNA"/>
</dbReference>
<name>A0AAD4RA81_9BILA</name>
<dbReference type="PANTHER" id="PTHR34150:SF12">
    <property type="entry name" value="CC DOMAIN-CONTAINING PROTEIN"/>
    <property type="match status" value="1"/>
</dbReference>
<organism evidence="3 4">
    <name type="scientific">Ditylenchus destructor</name>
    <dbReference type="NCBI Taxonomy" id="166010"/>
    <lineage>
        <taxon>Eukaryota</taxon>
        <taxon>Metazoa</taxon>
        <taxon>Ecdysozoa</taxon>
        <taxon>Nematoda</taxon>
        <taxon>Chromadorea</taxon>
        <taxon>Rhabditida</taxon>
        <taxon>Tylenchina</taxon>
        <taxon>Tylenchomorpha</taxon>
        <taxon>Sphaerularioidea</taxon>
        <taxon>Anguinidae</taxon>
        <taxon>Anguininae</taxon>
        <taxon>Ditylenchus</taxon>
    </lineage>
</organism>
<dbReference type="AlphaFoldDB" id="A0AAD4RA81"/>
<comment type="caution">
    <text evidence="3">The sequence shown here is derived from an EMBL/GenBank/DDBJ whole genome shotgun (WGS) entry which is preliminary data.</text>
</comment>
<feature type="signal peptide" evidence="2">
    <location>
        <begin position="1"/>
        <end position="29"/>
    </location>
</feature>
<proteinExistence type="predicted"/>
<dbReference type="PANTHER" id="PTHR34150">
    <property type="entry name" value="PROTEIN CBG08832-RELATED"/>
    <property type="match status" value="1"/>
</dbReference>
<evidence type="ECO:0000313" key="3">
    <source>
        <dbReference type="EMBL" id="KAI1720688.1"/>
    </source>
</evidence>
<evidence type="ECO:0000313" key="4">
    <source>
        <dbReference type="Proteomes" id="UP001201812"/>
    </source>
</evidence>
<dbReference type="Proteomes" id="UP001201812">
    <property type="component" value="Unassembled WGS sequence"/>
</dbReference>
<feature type="region of interest" description="Disordered" evidence="1">
    <location>
        <begin position="207"/>
        <end position="263"/>
    </location>
</feature>
<evidence type="ECO:0000256" key="1">
    <source>
        <dbReference type="SAM" id="MobiDB-lite"/>
    </source>
</evidence>